<sequence length="140" mass="16076">MDLIDSKRKHFLWAGSERLTGGKCKVSWNRATRPKKHGGLVILQLGNFSWALRLRWLWQEAKMLTSQRMVKDLPCTTIDKRLFTAATSVTVGDGKSSLFWESAWLKGMTLRDAYPLLFSISRGKIDPFKRLSQITHGYMT</sequence>
<organism evidence="1">
    <name type="scientific">Zea mays</name>
    <name type="common">Maize</name>
    <dbReference type="NCBI Taxonomy" id="4577"/>
    <lineage>
        <taxon>Eukaryota</taxon>
        <taxon>Viridiplantae</taxon>
        <taxon>Streptophyta</taxon>
        <taxon>Embryophyta</taxon>
        <taxon>Tracheophyta</taxon>
        <taxon>Spermatophyta</taxon>
        <taxon>Magnoliopsida</taxon>
        <taxon>Liliopsida</taxon>
        <taxon>Poales</taxon>
        <taxon>Poaceae</taxon>
        <taxon>PACMAD clade</taxon>
        <taxon>Panicoideae</taxon>
        <taxon>Andropogonodae</taxon>
        <taxon>Andropogoneae</taxon>
        <taxon>Tripsacinae</taxon>
        <taxon>Zea</taxon>
    </lineage>
</organism>
<evidence type="ECO:0000313" key="1">
    <source>
        <dbReference type="EMBL" id="ACN27479.1"/>
    </source>
</evidence>
<proteinExistence type="evidence at transcript level"/>
<reference evidence="1" key="1">
    <citation type="journal article" date="2009" name="PLoS Genet.">
        <title>Sequencing, mapping, and analysis of 27,455 maize full-length cDNAs.</title>
        <authorList>
            <person name="Soderlund C."/>
            <person name="Descour A."/>
            <person name="Kudrna D."/>
            <person name="Bomhoff M."/>
            <person name="Boyd L."/>
            <person name="Currie J."/>
            <person name="Angelova A."/>
            <person name="Collura K."/>
            <person name="Wissotski M."/>
            <person name="Ashley E."/>
            <person name="Morrow D."/>
            <person name="Fernandes J."/>
            <person name="Walbot V."/>
            <person name="Yu Y."/>
        </authorList>
    </citation>
    <scope>NUCLEOTIDE SEQUENCE</scope>
    <source>
        <strain evidence="1">B73</strain>
    </source>
</reference>
<protein>
    <submittedName>
        <fullName evidence="1">Uncharacterized protein</fullName>
    </submittedName>
</protein>
<dbReference type="EMBL" id="BT062782">
    <property type="protein sequence ID" value="ACN27479.1"/>
    <property type="molecule type" value="mRNA"/>
</dbReference>
<dbReference type="AlphaFoldDB" id="C0P3B3"/>
<name>C0P3B3_MAIZE</name>
<accession>C0P3B3</accession>